<dbReference type="Proteomes" id="UP000277204">
    <property type="component" value="Unassembled WGS sequence"/>
</dbReference>
<sequence length="91" mass="10112">MPLLTTRATILIGTWNVRTNVRDREDQSNINENEEIQLDSTGNQRNPLDPSWTAKAKYGIDAAIHCHGKENATHIQGVVLMLSKVARGTSE</sequence>
<evidence type="ECO:0000313" key="2">
    <source>
        <dbReference type="EMBL" id="VDP22489.1"/>
    </source>
</evidence>
<proteinExistence type="predicted"/>
<evidence type="ECO:0000313" key="3">
    <source>
        <dbReference type="Proteomes" id="UP000277204"/>
    </source>
</evidence>
<gene>
    <name evidence="2" type="ORF">SMRZ_LOCUS16931</name>
</gene>
<protein>
    <submittedName>
        <fullName evidence="2">Uncharacterized protein</fullName>
    </submittedName>
</protein>
<dbReference type="AlphaFoldDB" id="A0A183MLK6"/>
<dbReference type="EMBL" id="UZAI01017254">
    <property type="protein sequence ID" value="VDP22489.1"/>
    <property type="molecule type" value="Genomic_DNA"/>
</dbReference>
<keyword evidence="3" id="KW-1185">Reference proteome</keyword>
<reference evidence="2 3" key="1">
    <citation type="submission" date="2018-11" db="EMBL/GenBank/DDBJ databases">
        <authorList>
            <consortium name="Pathogen Informatics"/>
        </authorList>
    </citation>
    <scope>NUCLEOTIDE SEQUENCE [LARGE SCALE GENOMIC DNA]</scope>
    <source>
        <strain evidence="2 3">Zambia</strain>
    </source>
</reference>
<evidence type="ECO:0000256" key="1">
    <source>
        <dbReference type="SAM" id="MobiDB-lite"/>
    </source>
</evidence>
<name>A0A183MLK6_9TREM</name>
<organism evidence="2 3">
    <name type="scientific">Schistosoma margrebowiei</name>
    <dbReference type="NCBI Taxonomy" id="48269"/>
    <lineage>
        <taxon>Eukaryota</taxon>
        <taxon>Metazoa</taxon>
        <taxon>Spiralia</taxon>
        <taxon>Lophotrochozoa</taxon>
        <taxon>Platyhelminthes</taxon>
        <taxon>Trematoda</taxon>
        <taxon>Digenea</taxon>
        <taxon>Strigeidida</taxon>
        <taxon>Schistosomatoidea</taxon>
        <taxon>Schistosomatidae</taxon>
        <taxon>Schistosoma</taxon>
    </lineage>
</organism>
<accession>A0A183MLK6</accession>
<feature type="region of interest" description="Disordered" evidence="1">
    <location>
        <begin position="26"/>
        <end position="47"/>
    </location>
</feature>